<dbReference type="EMBL" id="BMXP01000015">
    <property type="protein sequence ID" value="GGW97449.1"/>
    <property type="molecule type" value="Genomic_DNA"/>
</dbReference>
<comment type="similarity">
    <text evidence="1">Belongs to the DsrF/TusC family.</text>
</comment>
<sequence length="116" mass="12476">MKRILVILTTPPYGSGDAQDALDFAVAGVNFGHDIVVLFEGDGVWQLTPEQAPPKGIKNVGKRIKSLPLFDVEEIYACKSSVVTRMDSAVLPAFVTPLTEAEKAGLLEAASMVVRF</sequence>
<proteinExistence type="inferred from homology"/>
<evidence type="ECO:0000313" key="3">
    <source>
        <dbReference type="Proteomes" id="UP000631300"/>
    </source>
</evidence>
<dbReference type="SUPFAM" id="SSF75169">
    <property type="entry name" value="DsrEFH-like"/>
    <property type="match status" value="1"/>
</dbReference>
<comment type="caution">
    <text evidence="2">The sequence shown here is derived from an EMBL/GenBank/DDBJ whole genome shotgun (WGS) entry which is preliminary data.</text>
</comment>
<evidence type="ECO:0008006" key="4">
    <source>
        <dbReference type="Google" id="ProtNLM"/>
    </source>
</evidence>
<evidence type="ECO:0000256" key="1">
    <source>
        <dbReference type="ARBA" id="ARBA00005996"/>
    </source>
</evidence>
<protein>
    <recommendedName>
        <fullName evidence="4">Sulfurtransferase complex subunit TusC</fullName>
    </recommendedName>
</protein>
<dbReference type="InterPro" id="IPR003787">
    <property type="entry name" value="Sulphur_relay_DsrE/F-like"/>
</dbReference>
<dbReference type="Gene3D" id="3.40.1260.10">
    <property type="entry name" value="DsrEFH-like"/>
    <property type="match status" value="1"/>
</dbReference>
<dbReference type="InterPro" id="IPR017462">
    <property type="entry name" value="Sulphur_relay_TusC/DsrF"/>
</dbReference>
<accession>A0A918JQF4</accession>
<dbReference type="PANTHER" id="PTHR38780:SF1">
    <property type="entry name" value="PROTEIN TUSC"/>
    <property type="match status" value="1"/>
</dbReference>
<dbReference type="AlphaFoldDB" id="A0A918JQF4"/>
<reference evidence="2" key="1">
    <citation type="journal article" date="2014" name="Int. J. Syst. Evol. Microbiol.">
        <title>Complete genome sequence of Corynebacterium casei LMG S-19264T (=DSM 44701T), isolated from a smear-ripened cheese.</title>
        <authorList>
            <consortium name="US DOE Joint Genome Institute (JGI-PGF)"/>
            <person name="Walter F."/>
            <person name="Albersmeier A."/>
            <person name="Kalinowski J."/>
            <person name="Ruckert C."/>
        </authorList>
    </citation>
    <scope>NUCLEOTIDE SEQUENCE</scope>
    <source>
        <strain evidence="2">KCTC 22164</strain>
    </source>
</reference>
<dbReference type="Proteomes" id="UP000631300">
    <property type="component" value="Unassembled WGS sequence"/>
</dbReference>
<dbReference type="InterPro" id="IPR027396">
    <property type="entry name" value="DsrEFH-like"/>
</dbReference>
<gene>
    <name evidence="2" type="ORF">GCM10007391_34430</name>
</gene>
<name>A0A918JQF4_9ALTE</name>
<dbReference type="Pfam" id="PF02635">
    <property type="entry name" value="DsrE"/>
    <property type="match status" value="1"/>
</dbReference>
<reference evidence="2" key="2">
    <citation type="submission" date="2020-09" db="EMBL/GenBank/DDBJ databases">
        <authorList>
            <person name="Sun Q."/>
            <person name="Kim S."/>
        </authorList>
    </citation>
    <scope>NUCLEOTIDE SEQUENCE</scope>
    <source>
        <strain evidence="2">KCTC 22164</strain>
    </source>
</reference>
<dbReference type="RefSeq" id="WP_189408498.1">
    <property type="nucleotide sequence ID" value="NZ_BMXP01000015.1"/>
</dbReference>
<dbReference type="PANTHER" id="PTHR38780">
    <property type="entry name" value="PROTEIN TUSC"/>
    <property type="match status" value="1"/>
</dbReference>
<evidence type="ECO:0000313" key="2">
    <source>
        <dbReference type="EMBL" id="GGW97449.1"/>
    </source>
</evidence>
<keyword evidence="3" id="KW-1185">Reference proteome</keyword>
<organism evidence="2 3">
    <name type="scientific">Alteromonas halophila</name>
    <dbReference type="NCBI Taxonomy" id="516698"/>
    <lineage>
        <taxon>Bacteria</taxon>
        <taxon>Pseudomonadati</taxon>
        <taxon>Pseudomonadota</taxon>
        <taxon>Gammaproteobacteria</taxon>
        <taxon>Alteromonadales</taxon>
        <taxon>Alteromonadaceae</taxon>
        <taxon>Alteromonas/Salinimonas group</taxon>
        <taxon>Alteromonas</taxon>
    </lineage>
</organism>